<dbReference type="FunCoup" id="A0A6J2WNV5">
    <property type="interactions" value="5"/>
</dbReference>
<dbReference type="Pfam" id="PF23344">
    <property type="entry name" value="ZP-N"/>
    <property type="match status" value="1"/>
</dbReference>
<dbReference type="Pfam" id="PF00100">
    <property type="entry name" value="Zona_pellucida"/>
    <property type="match status" value="1"/>
</dbReference>
<reference evidence="6" key="1">
    <citation type="submission" date="2025-08" db="UniProtKB">
        <authorList>
            <consortium name="RefSeq"/>
        </authorList>
    </citation>
    <scope>IDENTIFICATION</scope>
</reference>
<dbReference type="InterPro" id="IPR001507">
    <property type="entry name" value="ZP_dom"/>
</dbReference>
<dbReference type="InterPro" id="IPR042235">
    <property type="entry name" value="ZP-C_dom"/>
</dbReference>
<gene>
    <name evidence="6" type="primary">zpd</name>
</gene>
<evidence type="ECO:0000313" key="5">
    <source>
        <dbReference type="Proteomes" id="UP000504632"/>
    </source>
</evidence>
<evidence type="ECO:0000259" key="4">
    <source>
        <dbReference type="SMART" id="SM00241"/>
    </source>
</evidence>
<dbReference type="AlphaFoldDB" id="A0A6J2WNV5"/>
<dbReference type="SMART" id="SM00241">
    <property type="entry name" value="ZP"/>
    <property type="match status" value="1"/>
</dbReference>
<keyword evidence="5" id="KW-1185">Reference proteome</keyword>
<dbReference type="InParanoid" id="A0A6J2WNV5"/>
<dbReference type="GeneID" id="115825297"/>
<dbReference type="OrthoDB" id="9987373at2759"/>
<dbReference type="Gene3D" id="2.60.40.3210">
    <property type="entry name" value="Zona pellucida, ZP-N domain"/>
    <property type="match status" value="1"/>
</dbReference>
<organism evidence="5 6">
    <name type="scientific">Chanos chanos</name>
    <name type="common">Milkfish</name>
    <name type="synonym">Mugil chanos</name>
    <dbReference type="NCBI Taxonomy" id="29144"/>
    <lineage>
        <taxon>Eukaryota</taxon>
        <taxon>Metazoa</taxon>
        <taxon>Chordata</taxon>
        <taxon>Craniata</taxon>
        <taxon>Vertebrata</taxon>
        <taxon>Euteleostomi</taxon>
        <taxon>Actinopterygii</taxon>
        <taxon>Neopterygii</taxon>
        <taxon>Teleostei</taxon>
        <taxon>Ostariophysi</taxon>
        <taxon>Gonorynchiformes</taxon>
        <taxon>Chanidae</taxon>
        <taxon>Chanos</taxon>
    </lineage>
</organism>
<keyword evidence="1" id="KW-0732">Signal</keyword>
<dbReference type="PANTHER" id="PTHR14002:SF53">
    <property type="entry name" value="UROMODULIN"/>
    <property type="match status" value="1"/>
</dbReference>
<dbReference type="Gene3D" id="2.60.40.4100">
    <property type="entry name" value="Zona pellucida, ZP-C domain"/>
    <property type="match status" value="1"/>
</dbReference>
<protein>
    <submittedName>
        <fullName evidence="6">Zona pellucida glycoprotein d</fullName>
    </submittedName>
</protein>
<keyword evidence="3" id="KW-0812">Transmembrane</keyword>
<dbReference type="PANTHER" id="PTHR14002">
    <property type="entry name" value="ENDOGLIN/TGF-BETA RECEPTOR TYPE III"/>
    <property type="match status" value="1"/>
</dbReference>
<keyword evidence="3" id="KW-1133">Transmembrane helix</keyword>
<keyword evidence="3" id="KW-0472">Membrane</keyword>
<accession>A0A6J2WNV5</accession>
<keyword evidence="2" id="KW-1015">Disulfide bond</keyword>
<sequence length="336" mass="38139">MTVMCGKDYISIVVIEDFFKYYKVPLESLHLTNKTCRAGREVIDGIAYYIVRTPKDQYIPCGGKPLENNMTHLSYSLTLMSDPQVHENIVREPVIKIEYKCVYPYIRRISLPFPIIPFSSETVLRVDELEAKVEMNLFKDHTYTEAFTSAPTIHLRDKVYVQVRVTEPEDFFHLRVNECWATQTPKPNETTSMHTLLQNGCVDDETVAFLNSSADDTGRNGVGSTVQYTFDMFRFVVEPHELYLHCTVRLCPPDDGGPCIPECKTITKREAVKGDPTQGLLSYGPIRIEVPESQKSNLLIVLVLPVGVIWVLGVFLLILITVAKAGSRRLSRLSRT</sequence>
<evidence type="ECO:0000256" key="2">
    <source>
        <dbReference type="ARBA" id="ARBA00023157"/>
    </source>
</evidence>
<evidence type="ECO:0000256" key="3">
    <source>
        <dbReference type="SAM" id="Phobius"/>
    </source>
</evidence>
<dbReference type="CTD" id="327407"/>
<dbReference type="InterPro" id="IPR055356">
    <property type="entry name" value="ZP-N"/>
</dbReference>
<feature type="domain" description="ZP" evidence="4">
    <location>
        <begin position="4"/>
        <end position="266"/>
    </location>
</feature>
<dbReference type="InterPro" id="IPR055355">
    <property type="entry name" value="ZP-C"/>
</dbReference>
<evidence type="ECO:0000256" key="1">
    <source>
        <dbReference type="ARBA" id="ARBA00022729"/>
    </source>
</evidence>
<proteinExistence type="predicted"/>
<evidence type="ECO:0000313" key="6">
    <source>
        <dbReference type="RefSeq" id="XP_030645011.1"/>
    </source>
</evidence>
<feature type="transmembrane region" description="Helical" evidence="3">
    <location>
        <begin position="298"/>
        <end position="323"/>
    </location>
</feature>
<dbReference type="RefSeq" id="XP_030645011.1">
    <property type="nucleotide sequence ID" value="XM_030789151.1"/>
</dbReference>
<name>A0A6J2WNV5_CHACN</name>
<dbReference type="Proteomes" id="UP000504632">
    <property type="component" value="Chromosome 1"/>
</dbReference>